<evidence type="ECO:0000256" key="7">
    <source>
        <dbReference type="ARBA" id="ARBA00023303"/>
    </source>
</evidence>
<dbReference type="GO" id="GO:0001508">
    <property type="term" value="P:action potential"/>
    <property type="evidence" value="ECO:0007669"/>
    <property type="project" value="TreeGrafter"/>
</dbReference>
<keyword evidence="4 8" id="KW-1133">Transmembrane helix</keyword>
<feature type="domain" description="Potassium channel" evidence="9">
    <location>
        <begin position="168"/>
        <end position="239"/>
    </location>
</feature>
<evidence type="ECO:0000313" key="11">
    <source>
        <dbReference type="Proteomes" id="UP000183447"/>
    </source>
</evidence>
<reference evidence="10 11" key="1">
    <citation type="submission" date="2016-11" db="EMBL/GenBank/DDBJ databases">
        <authorList>
            <person name="Jaros S."/>
            <person name="Januszkiewicz K."/>
            <person name="Wedrychowicz H."/>
        </authorList>
    </citation>
    <scope>NUCLEOTIDE SEQUENCE [LARGE SCALE GENOMIC DNA]</scope>
    <source>
        <strain evidence="10 11">ATCC 23634</strain>
    </source>
</reference>
<keyword evidence="3 8" id="KW-0812">Transmembrane</keyword>
<evidence type="ECO:0000256" key="1">
    <source>
        <dbReference type="ARBA" id="ARBA00004141"/>
    </source>
</evidence>
<keyword evidence="2" id="KW-0813">Transport</keyword>
<dbReference type="PANTHER" id="PTHR11537:SF254">
    <property type="entry name" value="POTASSIUM VOLTAGE-GATED CHANNEL PROTEIN SHAB"/>
    <property type="match status" value="1"/>
</dbReference>
<dbReference type="EMBL" id="FPKU01000001">
    <property type="protein sequence ID" value="SFZ80918.1"/>
    <property type="molecule type" value="Genomic_DNA"/>
</dbReference>
<evidence type="ECO:0000256" key="2">
    <source>
        <dbReference type="ARBA" id="ARBA00022448"/>
    </source>
</evidence>
<feature type="transmembrane region" description="Helical" evidence="8">
    <location>
        <begin position="162"/>
        <end position="182"/>
    </location>
</feature>
<evidence type="ECO:0000256" key="6">
    <source>
        <dbReference type="ARBA" id="ARBA00023136"/>
    </source>
</evidence>
<evidence type="ECO:0000313" key="10">
    <source>
        <dbReference type="EMBL" id="SFZ80918.1"/>
    </source>
</evidence>
<sequence>MLVQHILRRYEDRMSKSAEPTEVTGIERLRNRLRLLYHGHSPGALRFQTAVLLVDIAILAFFIATPLLRDAPGFILIDYAVALLLIADLAARGLAATDPLRWLRQPTVIVDLVILATLLAPAWLANFGFLRILRLWTLSKSGFLWRPLRKYGFGDYQEQVQAVVNLLTFLFVVTGFVYTVFARTGSGIEGYVDALYFTVATVTTTGFGDITLPGTLGKLTSIVAMIVGISLFVRLAQAIFRPHKVLFPCPQCGLQRHEPDAVHCKACGHLLNIPDEGD</sequence>
<evidence type="ECO:0000259" key="9">
    <source>
        <dbReference type="Pfam" id="PF07885"/>
    </source>
</evidence>
<protein>
    <submittedName>
        <fullName evidence="10">Voltage-gated potassium channel</fullName>
    </submittedName>
</protein>
<feature type="transmembrane region" description="Helical" evidence="8">
    <location>
        <begin position="50"/>
        <end position="68"/>
    </location>
</feature>
<evidence type="ECO:0000256" key="4">
    <source>
        <dbReference type="ARBA" id="ARBA00022989"/>
    </source>
</evidence>
<dbReference type="SUPFAM" id="SSF81324">
    <property type="entry name" value="Voltage-gated potassium channels"/>
    <property type="match status" value="1"/>
</dbReference>
<dbReference type="Gene3D" id="1.10.287.70">
    <property type="match status" value="1"/>
</dbReference>
<organism evidence="10 11">
    <name type="scientific">Devosia enhydra</name>
    <dbReference type="NCBI Taxonomy" id="665118"/>
    <lineage>
        <taxon>Bacteria</taxon>
        <taxon>Pseudomonadati</taxon>
        <taxon>Pseudomonadota</taxon>
        <taxon>Alphaproteobacteria</taxon>
        <taxon>Hyphomicrobiales</taxon>
        <taxon>Devosiaceae</taxon>
        <taxon>Devosia</taxon>
    </lineage>
</organism>
<accession>A0A1K2HSM8</accession>
<dbReference type="Proteomes" id="UP000183447">
    <property type="component" value="Unassembled WGS sequence"/>
</dbReference>
<evidence type="ECO:0000256" key="5">
    <source>
        <dbReference type="ARBA" id="ARBA00023065"/>
    </source>
</evidence>
<keyword evidence="11" id="KW-1185">Reference proteome</keyword>
<dbReference type="InterPro" id="IPR013099">
    <property type="entry name" value="K_chnl_dom"/>
</dbReference>
<dbReference type="InterPro" id="IPR028325">
    <property type="entry name" value="VG_K_chnl"/>
</dbReference>
<name>A0A1K2HSM8_9HYPH</name>
<keyword evidence="6 8" id="KW-0472">Membrane</keyword>
<feature type="transmembrane region" description="Helical" evidence="8">
    <location>
        <begin position="107"/>
        <end position="130"/>
    </location>
</feature>
<keyword evidence="5" id="KW-0406">Ion transport</keyword>
<dbReference type="PANTHER" id="PTHR11537">
    <property type="entry name" value="VOLTAGE-GATED POTASSIUM CHANNEL"/>
    <property type="match status" value="1"/>
</dbReference>
<evidence type="ECO:0000256" key="3">
    <source>
        <dbReference type="ARBA" id="ARBA00022692"/>
    </source>
</evidence>
<evidence type="ECO:0000256" key="8">
    <source>
        <dbReference type="SAM" id="Phobius"/>
    </source>
</evidence>
<dbReference type="GO" id="GO:0008076">
    <property type="term" value="C:voltage-gated potassium channel complex"/>
    <property type="evidence" value="ECO:0007669"/>
    <property type="project" value="InterPro"/>
</dbReference>
<dbReference type="GO" id="GO:0005249">
    <property type="term" value="F:voltage-gated potassium channel activity"/>
    <property type="evidence" value="ECO:0007669"/>
    <property type="project" value="InterPro"/>
</dbReference>
<gene>
    <name evidence="10" type="ORF">SAMN02983003_0207</name>
</gene>
<keyword evidence="7 10" id="KW-0407">Ion channel</keyword>
<comment type="subcellular location">
    <subcellularLocation>
        <location evidence="1">Membrane</location>
        <topology evidence="1">Multi-pass membrane protein</topology>
    </subcellularLocation>
</comment>
<feature type="transmembrane region" description="Helical" evidence="8">
    <location>
        <begin position="74"/>
        <end position="95"/>
    </location>
</feature>
<feature type="transmembrane region" description="Helical" evidence="8">
    <location>
        <begin position="219"/>
        <end position="236"/>
    </location>
</feature>
<dbReference type="Pfam" id="PF07885">
    <property type="entry name" value="Ion_trans_2"/>
    <property type="match status" value="1"/>
</dbReference>
<feature type="transmembrane region" description="Helical" evidence="8">
    <location>
        <begin position="194"/>
        <end position="213"/>
    </location>
</feature>
<proteinExistence type="predicted"/>
<dbReference type="AlphaFoldDB" id="A0A1K2HSM8"/>